<keyword evidence="4 6" id="KW-1133">Transmembrane helix</keyword>
<dbReference type="Proteomes" id="UP000178259">
    <property type="component" value="Unassembled WGS sequence"/>
</dbReference>
<keyword evidence="3 6" id="KW-0812">Transmembrane</keyword>
<evidence type="ECO:0000256" key="2">
    <source>
        <dbReference type="ARBA" id="ARBA00022475"/>
    </source>
</evidence>
<evidence type="ECO:0000256" key="1">
    <source>
        <dbReference type="ARBA" id="ARBA00004651"/>
    </source>
</evidence>
<reference evidence="7 8" key="1">
    <citation type="journal article" date="2016" name="Nat. Commun.">
        <title>Thousands of microbial genomes shed light on interconnected biogeochemical processes in an aquifer system.</title>
        <authorList>
            <person name="Anantharaman K."/>
            <person name="Brown C.T."/>
            <person name="Hug L.A."/>
            <person name="Sharon I."/>
            <person name="Castelle C.J."/>
            <person name="Probst A.J."/>
            <person name="Thomas B.C."/>
            <person name="Singh A."/>
            <person name="Wilkins M.J."/>
            <person name="Karaoz U."/>
            <person name="Brodie E.L."/>
            <person name="Williams K.H."/>
            <person name="Hubbard S.S."/>
            <person name="Banfield J.F."/>
        </authorList>
    </citation>
    <scope>NUCLEOTIDE SEQUENCE [LARGE SCALE GENOMIC DNA]</scope>
</reference>
<evidence type="ECO:0000256" key="3">
    <source>
        <dbReference type="ARBA" id="ARBA00022692"/>
    </source>
</evidence>
<keyword evidence="5 6" id="KW-0472">Membrane</keyword>
<proteinExistence type="predicted"/>
<sequence>MDESTTQKIAKNTFWLFGGQITGRILRAAIIIYAARVLGAASWGAFSYALSLAAFLTIFSDFGINALLTREGVKNPELRRHYLSTSLIIKLVMILVLVIFVFIFGDRLTNLEEAAALIPIVVFIFAFDSLRDLGTSMARATERMHLEAIVNVVTNLFIAVFGFIFLSYYGTASSLAWAYAIGTGAGLVIIFYIFREYLVGLTKNFDKQLAKKILTSAWPFGLLGLMGVIMINTDVLMLGWLTSAEQTGLYSAAQKPIQLLYLAPSLLAAAFFPTLTRFAKETGDGFRNVFEKGLAATYIVAIPLTIGGVILSAPIVKLLYGVAYMDSATSFAILAASMLVVFPATLIANGIFAHEKQKNLIGYVVLGVLGNIFFNLLFIPVWGIEGSALSTLINQIIINVYLWQQFNKVSPFSMLTHLKKMAVAGIIMGFVIFMLNSFATPVLINILLGGLVYILCLRLLKEPTLSIFKKILRGPTKATIE</sequence>
<protein>
    <submittedName>
        <fullName evidence="7">Uncharacterized protein</fullName>
    </submittedName>
</protein>
<evidence type="ECO:0000256" key="5">
    <source>
        <dbReference type="ARBA" id="ARBA00023136"/>
    </source>
</evidence>
<feature type="transmembrane region" description="Helical" evidence="6">
    <location>
        <begin position="175"/>
        <end position="194"/>
    </location>
</feature>
<name>A0A1G1Z2M2_9BACT</name>
<dbReference type="PANTHER" id="PTHR30250">
    <property type="entry name" value="PST FAMILY PREDICTED COLANIC ACID TRANSPORTER"/>
    <property type="match status" value="1"/>
</dbReference>
<accession>A0A1G1Z2M2</accession>
<evidence type="ECO:0000313" key="7">
    <source>
        <dbReference type="EMBL" id="OGY58246.1"/>
    </source>
</evidence>
<dbReference type="CDD" id="cd13128">
    <property type="entry name" value="MATE_Wzx_like"/>
    <property type="match status" value="1"/>
</dbReference>
<feature type="transmembrane region" description="Helical" evidence="6">
    <location>
        <begin position="257"/>
        <end position="275"/>
    </location>
</feature>
<dbReference type="InterPro" id="IPR050833">
    <property type="entry name" value="Poly_Biosynth_Transport"/>
</dbReference>
<feature type="transmembrane region" description="Helical" evidence="6">
    <location>
        <begin position="215"/>
        <end position="237"/>
    </location>
</feature>
<feature type="transmembrane region" description="Helical" evidence="6">
    <location>
        <begin position="87"/>
        <end position="105"/>
    </location>
</feature>
<dbReference type="GO" id="GO:0005886">
    <property type="term" value="C:plasma membrane"/>
    <property type="evidence" value="ECO:0007669"/>
    <property type="project" value="UniProtKB-SubCell"/>
</dbReference>
<dbReference type="Pfam" id="PF01943">
    <property type="entry name" value="Polysacc_synt"/>
    <property type="match status" value="1"/>
</dbReference>
<feature type="transmembrane region" description="Helical" evidence="6">
    <location>
        <begin position="360"/>
        <end position="382"/>
    </location>
</feature>
<evidence type="ECO:0000313" key="8">
    <source>
        <dbReference type="Proteomes" id="UP000178259"/>
    </source>
</evidence>
<feature type="transmembrane region" description="Helical" evidence="6">
    <location>
        <begin position="295"/>
        <end position="316"/>
    </location>
</feature>
<dbReference type="EMBL" id="MHIW01000033">
    <property type="protein sequence ID" value="OGY58246.1"/>
    <property type="molecule type" value="Genomic_DNA"/>
</dbReference>
<evidence type="ECO:0000256" key="4">
    <source>
        <dbReference type="ARBA" id="ARBA00022989"/>
    </source>
</evidence>
<feature type="transmembrane region" description="Helical" evidence="6">
    <location>
        <begin position="12"/>
        <end position="34"/>
    </location>
</feature>
<keyword evidence="2" id="KW-1003">Cell membrane</keyword>
<gene>
    <name evidence="7" type="ORF">A3E61_01865</name>
</gene>
<feature type="transmembrane region" description="Helical" evidence="6">
    <location>
        <begin position="328"/>
        <end position="348"/>
    </location>
</feature>
<comment type="subcellular location">
    <subcellularLocation>
        <location evidence="1">Cell membrane</location>
        <topology evidence="1">Multi-pass membrane protein</topology>
    </subcellularLocation>
</comment>
<evidence type="ECO:0000256" key="6">
    <source>
        <dbReference type="SAM" id="Phobius"/>
    </source>
</evidence>
<feature type="transmembrane region" description="Helical" evidence="6">
    <location>
        <begin position="148"/>
        <end position="169"/>
    </location>
</feature>
<feature type="transmembrane region" description="Helical" evidence="6">
    <location>
        <begin position="111"/>
        <end position="127"/>
    </location>
</feature>
<dbReference type="InterPro" id="IPR002797">
    <property type="entry name" value="Polysacc_synth"/>
</dbReference>
<dbReference type="PANTHER" id="PTHR30250:SF11">
    <property type="entry name" value="O-ANTIGEN TRANSPORTER-RELATED"/>
    <property type="match status" value="1"/>
</dbReference>
<dbReference type="AlphaFoldDB" id="A0A1G1Z2M2"/>
<organism evidence="7 8">
    <name type="scientific">Candidatus Colwellbacteria bacterium RIFCSPHIGHO2_12_FULL_43_12</name>
    <dbReference type="NCBI Taxonomy" id="1797688"/>
    <lineage>
        <taxon>Bacteria</taxon>
        <taxon>Candidatus Colwelliibacteriota</taxon>
    </lineage>
</organism>
<comment type="caution">
    <text evidence="7">The sequence shown here is derived from an EMBL/GenBank/DDBJ whole genome shotgun (WGS) entry which is preliminary data.</text>
</comment>
<feature type="transmembrane region" description="Helical" evidence="6">
    <location>
        <begin position="418"/>
        <end position="436"/>
    </location>
</feature>
<feature type="transmembrane region" description="Helical" evidence="6">
    <location>
        <begin position="46"/>
        <end position="67"/>
    </location>
</feature>